<feature type="transmembrane region" description="Helical" evidence="7">
    <location>
        <begin position="440"/>
        <end position="463"/>
    </location>
</feature>
<feature type="transmembrane region" description="Helical" evidence="7">
    <location>
        <begin position="412"/>
        <end position="434"/>
    </location>
</feature>
<evidence type="ECO:0000256" key="1">
    <source>
        <dbReference type="ARBA" id="ARBA00004651"/>
    </source>
</evidence>
<comment type="similarity">
    <text evidence="2">Belongs to the ABC-4 integral membrane protein family. LolC/E subfamily.</text>
</comment>
<evidence type="ECO:0000259" key="8">
    <source>
        <dbReference type="Pfam" id="PF02687"/>
    </source>
</evidence>
<comment type="subcellular location">
    <subcellularLocation>
        <location evidence="1">Cell membrane</location>
        <topology evidence="1">Multi-pass membrane protein</topology>
    </subcellularLocation>
</comment>
<dbReference type="Pfam" id="PF02687">
    <property type="entry name" value="FtsX"/>
    <property type="match status" value="2"/>
</dbReference>
<proteinExistence type="inferred from homology"/>
<reference evidence="9" key="1">
    <citation type="journal article" date="2014" name="Int. J. Syst. Evol. Microbiol.">
        <title>Complete genome sequence of Corynebacterium casei LMG S-19264T (=DSM 44701T), isolated from a smear-ripened cheese.</title>
        <authorList>
            <consortium name="US DOE Joint Genome Institute (JGI-PGF)"/>
            <person name="Walter F."/>
            <person name="Albersmeier A."/>
            <person name="Kalinowski J."/>
            <person name="Ruckert C."/>
        </authorList>
    </citation>
    <scope>NUCLEOTIDE SEQUENCE</scope>
    <source>
        <strain evidence="9">KCTC 12344</strain>
    </source>
</reference>
<evidence type="ECO:0000256" key="2">
    <source>
        <dbReference type="ARBA" id="ARBA00005236"/>
    </source>
</evidence>
<keyword evidence="3" id="KW-1003">Cell membrane</keyword>
<feature type="domain" description="ABC3 transporter permease C-terminal" evidence="8">
    <location>
        <begin position="741"/>
        <end position="855"/>
    </location>
</feature>
<keyword evidence="6 7" id="KW-0472">Membrane</keyword>
<dbReference type="PANTHER" id="PTHR30489:SF0">
    <property type="entry name" value="LIPOPROTEIN-RELEASING SYSTEM TRANSMEMBRANE PROTEIN LOLE"/>
    <property type="match status" value="1"/>
</dbReference>
<evidence type="ECO:0000256" key="7">
    <source>
        <dbReference type="SAM" id="Phobius"/>
    </source>
</evidence>
<dbReference type="InterPro" id="IPR051447">
    <property type="entry name" value="Lipoprotein-release_system"/>
</dbReference>
<dbReference type="EMBL" id="BMWW01000014">
    <property type="protein sequence ID" value="GGZ10326.1"/>
    <property type="molecule type" value="Genomic_DNA"/>
</dbReference>
<comment type="caution">
    <text evidence="9">The sequence shown here is derived from an EMBL/GenBank/DDBJ whole genome shotgun (WGS) entry which is preliminary data.</text>
</comment>
<keyword evidence="4 7" id="KW-0812">Transmembrane</keyword>
<name>A0AA87Y7J2_9BURK</name>
<evidence type="ECO:0000313" key="10">
    <source>
        <dbReference type="Proteomes" id="UP000619512"/>
    </source>
</evidence>
<feature type="transmembrane region" description="Helical" evidence="7">
    <location>
        <begin position="830"/>
        <end position="850"/>
    </location>
</feature>
<reference evidence="9" key="2">
    <citation type="submission" date="2022-12" db="EMBL/GenBank/DDBJ databases">
        <authorList>
            <person name="Sun Q."/>
            <person name="Kim S."/>
        </authorList>
    </citation>
    <scope>NUCLEOTIDE SEQUENCE</scope>
    <source>
        <strain evidence="9">KCTC 12344</strain>
    </source>
</reference>
<gene>
    <name evidence="9" type="ORF">GCM10007388_49800</name>
</gene>
<feature type="transmembrane region" description="Helical" evidence="7">
    <location>
        <begin position="34"/>
        <end position="54"/>
    </location>
</feature>
<feature type="transmembrane region" description="Helical" evidence="7">
    <location>
        <begin position="737"/>
        <end position="761"/>
    </location>
</feature>
<feature type="transmembrane region" description="Helical" evidence="7">
    <location>
        <begin position="272"/>
        <end position="295"/>
    </location>
</feature>
<feature type="transmembrane region" description="Helical" evidence="7">
    <location>
        <begin position="316"/>
        <end position="349"/>
    </location>
</feature>
<dbReference type="GO" id="GO:0098797">
    <property type="term" value="C:plasma membrane protein complex"/>
    <property type="evidence" value="ECO:0007669"/>
    <property type="project" value="TreeGrafter"/>
</dbReference>
<dbReference type="AlphaFoldDB" id="A0AA87Y7J2"/>
<accession>A0AA87Y7J2</accession>
<evidence type="ECO:0000256" key="3">
    <source>
        <dbReference type="ARBA" id="ARBA00022475"/>
    </source>
</evidence>
<dbReference type="GO" id="GO:0044874">
    <property type="term" value="P:lipoprotein localization to outer membrane"/>
    <property type="evidence" value="ECO:0007669"/>
    <property type="project" value="TreeGrafter"/>
</dbReference>
<sequence>MTNHTAARQHPGAGMRLLARWLLLGEWRAHPVRALTAGAAIAVGVALGFAIHLINAAAFNEFSSAIKSLSGQADVQVSGTELTFDEAIYPVLAQLPQVAVASPVLEFAASMPGGLPPLKIIGLDVFRAGHISPDLVGAPASGDGADVLADDALFLSPAALQWLAVQPGARVAFQVGTRPLALRVAGSLQRARVGQRLGVMDIAAAQWRFDRIGKLSRVDLKLRDGIDRNAFLTALRARLQRDYPGRFRVGQPNDADQESRNSNLSRAYRVNLGVLALVALFTGAFLVFSTQALSVMRRRSQFALLRVLGMERRRLLLQVLAEGLSLGVVGAVLGIAGGYGIAAAALRFFGGDLGAGYFAGVEPEVRFTPVAALVYFALGIGVALLGCAAPAWEAARATPAAALKSGSDEVALARLAPAWPALACIGIAACMAFAPPVFELPVFGYLSIALLLIGGIALMPRIASLTFRMLHRRWQAYARTRPAAPAVPSLTLARLANASSQAGVALGGVLSSFSLMVAMGIMVASFRISVDNWILQVLPADLYARTAAGGATAGLTPREQEAIRTAPGIARAEFMRLGAVSLAPDRPSVALLARDIDPARPEKALVLVGPVAARPANNALPAAWVSEAMADLYAIRPGTTLHLPLRGAPRPFFVAGIWRDYARSTGAVQIGRDDYRRLTGDADVSDAALWLTKGTKVGDAQAALKGLPFGAALDITAPTEIRALSLKIFDRSFAVTYLLEAIAIVIGLFGVAATFSAQTLARSKEFGMLRHVGVTRGQILGILAWEGGALTALGIVTGFVLGWAISLVLVHVVNPQSFHWTMEMHYPWPLLAAVAAVLLVAAMLTALVSGRQALSGGPIRAVREDW</sequence>
<feature type="transmembrane region" description="Helical" evidence="7">
    <location>
        <begin position="504"/>
        <end position="526"/>
    </location>
</feature>
<evidence type="ECO:0000313" key="9">
    <source>
        <dbReference type="EMBL" id="GGZ10326.1"/>
    </source>
</evidence>
<evidence type="ECO:0000256" key="5">
    <source>
        <dbReference type="ARBA" id="ARBA00022989"/>
    </source>
</evidence>
<dbReference type="Proteomes" id="UP000619512">
    <property type="component" value="Unassembled WGS sequence"/>
</dbReference>
<feature type="domain" description="ABC3 transporter permease C-terminal" evidence="8">
    <location>
        <begin position="274"/>
        <end position="399"/>
    </location>
</feature>
<evidence type="ECO:0000256" key="6">
    <source>
        <dbReference type="ARBA" id="ARBA00023136"/>
    </source>
</evidence>
<dbReference type="PANTHER" id="PTHR30489">
    <property type="entry name" value="LIPOPROTEIN-RELEASING SYSTEM TRANSMEMBRANE PROTEIN LOLE"/>
    <property type="match status" value="1"/>
</dbReference>
<organism evidence="9 10">
    <name type="scientific">Pseudoduganella plicata</name>
    <dbReference type="NCBI Taxonomy" id="321984"/>
    <lineage>
        <taxon>Bacteria</taxon>
        <taxon>Pseudomonadati</taxon>
        <taxon>Pseudomonadota</taxon>
        <taxon>Betaproteobacteria</taxon>
        <taxon>Burkholderiales</taxon>
        <taxon>Oxalobacteraceae</taxon>
        <taxon>Telluria group</taxon>
        <taxon>Pseudoduganella</taxon>
    </lineage>
</organism>
<feature type="transmembrane region" description="Helical" evidence="7">
    <location>
        <begin position="782"/>
        <end position="810"/>
    </location>
</feature>
<feature type="transmembrane region" description="Helical" evidence="7">
    <location>
        <begin position="369"/>
        <end position="392"/>
    </location>
</feature>
<protein>
    <submittedName>
        <fullName evidence="9">Adhesion component ABC transporter permease</fullName>
    </submittedName>
</protein>
<keyword evidence="5 7" id="KW-1133">Transmembrane helix</keyword>
<dbReference type="InterPro" id="IPR003838">
    <property type="entry name" value="ABC3_permease_C"/>
</dbReference>
<evidence type="ECO:0000256" key="4">
    <source>
        <dbReference type="ARBA" id="ARBA00022692"/>
    </source>
</evidence>